<dbReference type="Gene3D" id="1.10.10.1710">
    <property type="entry name" value="Deoxyribodipyrimidine photolyase-related"/>
    <property type="match status" value="1"/>
</dbReference>
<dbReference type="PANTHER" id="PTHR38657">
    <property type="entry name" value="SLR1343 PROTEIN"/>
    <property type="match status" value="1"/>
</dbReference>
<dbReference type="AlphaFoldDB" id="A0A2T1GEF5"/>
<keyword evidence="2" id="KW-1185">Reference proteome</keyword>
<dbReference type="InterPro" id="IPR007357">
    <property type="entry name" value="PhrB-like"/>
</dbReference>
<name>A0A2T1GEF5_9CYAN</name>
<accession>A0A2T1GEF5</accession>
<gene>
    <name evidence="1" type="ORF">C7B77_13805</name>
</gene>
<dbReference type="PANTHER" id="PTHR38657:SF1">
    <property type="entry name" value="SLR1343 PROTEIN"/>
    <property type="match status" value="1"/>
</dbReference>
<dbReference type="InterPro" id="IPR052551">
    <property type="entry name" value="UV-DNA_repair_photolyase"/>
</dbReference>
<dbReference type="RefSeq" id="WP_106305617.1">
    <property type="nucleotide sequence ID" value="NZ_PVWO01000162.1"/>
</dbReference>
<dbReference type="SUPFAM" id="SSF48173">
    <property type="entry name" value="Cryptochrome/photolyase FAD-binding domain"/>
    <property type="match status" value="1"/>
</dbReference>
<comment type="caution">
    <text evidence="1">The sequence shown here is derived from an EMBL/GenBank/DDBJ whole genome shotgun (WGS) entry which is preliminary data.</text>
</comment>
<dbReference type="Pfam" id="PF04244">
    <property type="entry name" value="DPRP"/>
    <property type="match status" value="1"/>
</dbReference>
<evidence type="ECO:0000313" key="2">
    <source>
        <dbReference type="Proteomes" id="UP000238937"/>
    </source>
</evidence>
<organism evidence="1 2">
    <name type="scientific">Chamaesiphon polymorphus CCALA 037</name>
    <dbReference type="NCBI Taxonomy" id="2107692"/>
    <lineage>
        <taxon>Bacteria</taxon>
        <taxon>Bacillati</taxon>
        <taxon>Cyanobacteriota</taxon>
        <taxon>Cyanophyceae</taxon>
        <taxon>Gomontiellales</taxon>
        <taxon>Chamaesiphonaceae</taxon>
        <taxon>Chamaesiphon</taxon>
    </lineage>
</organism>
<dbReference type="EMBL" id="PVWO01000162">
    <property type="protein sequence ID" value="PSB55815.1"/>
    <property type="molecule type" value="Genomic_DNA"/>
</dbReference>
<reference evidence="1 2" key="1">
    <citation type="submission" date="2018-03" db="EMBL/GenBank/DDBJ databases">
        <title>The ancient ancestry and fast evolution of plastids.</title>
        <authorList>
            <person name="Moore K.R."/>
            <person name="Magnabosco C."/>
            <person name="Momper L."/>
            <person name="Gold D.A."/>
            <person name="Bosak T."/>
            <person name="Fournier G.P."/>
        </authorList>
    </citation>
    <scope>NUCLEOTIDE SEQUENCE [LARGE SCALE GENOMIC DNA]</scope>
    <source>
        <strain evidence="1 2">CCALA 037</strain>
    </source>
</reference>
<protein>
    <submittedName>
        <fullName evidence="1">Cryptochrome/photolyase family protein</fullName>
    </submittedName>
</protein>
<proteinExistence type="predicted"/>
<dbReference type="OrthoDB" id="5288100at2"/>
<dbReference type="Gene3D" id="1.25.40.80">
    <property type="match status" value="1"/>
</dbReference>
<dbReference type="InterPro" id="IPR014729">
    <property type="entry name" value="Rossmann-like_a/b/a_fold"/>
</dbReference>
<dbReference type="GO" id="GO:0016829">
    <property type="term" value="F:lyase activity"/>
    <property type="evidence" value="ECO:0007669"/>
    <property type="project" value="UniProtKB-KW"/>
</dbReference>
<dbReference type="InterPro" id="IPR036134">
    <property type="entry name" value="Crypto/Photolyase_FAD-like_sf"/>
</dbReference>
<sequence>MFSLASIVFPHQLFRTHPALIPGGFVYLVEEWLFFHQYRFHQQKLLIHRATMRMYADYLTQQGYEVRYIPATDKECDIQKLIPKLASVGVRELYYADVVDDWLRQRLTGGAKQQGIVLKEFRSPNFLEDPSDISKLFDSRKHLKQTDFYINRRKHHEILLDKFDKPLGGKWTYDVDNRQKFPKGKSAPDFDLPVANEYVIEAQTYVRQHFGDNYSSVEQPFDRGFYPTTYSEADDWLADFLTVRFAEFGVYEDALVLAEPILHHSVLSPLLNTGLLSPQQVIDAALAMVGKVPLNSIEGFVRQIIGWREFMRITYERRGRVQRTRNYWGFTRKVPESFWQGTTGILPLDATIHKALNCGYCHHIERLMVVGNFMLLCEFDPDDVFRWFMEMFVDAYDWVMVPNVYAMSQFADGGGMCTKPYISGSNYLMKMSDYPKGDWQVTWDGLFWRFMHVHRDFFLSNPRLGMLVGTFDKMVPAKQQQHIVAAEKFLGSLDSAA</sequence>
<evidence type="ECO:0000313" key="1">
    <source>
        <dbReference type="EMBL" id="PSB55815.1"/>
    </source>
</evidence>
<dbReference type="Gene3D" id="3.40.50.620">
    <property type="entry name" value="HUPs"/>
    <property type="match status" value="1"/>
</dbReference>
<keyword evidence="1" id="KW-0456">Lyase</keyword>
<dbReference type="Gene3D" id="1.10.579.10">
    <property type="entry name" value="DNA Cyclobutane Dipyrimidine Photolyase, subunit A, domain 3"/>
    <property type="match status" value="1"/>
</dbReference>
<dbReference type="Proteomes" id="UP000238937">
    <property type="component" value="Unassembled WGS sequence"/>
</dbReference>